<protein>
    <recommendedName>
        <fullName evidence="2">DUF2442 domain-containing protein</fullName>
    </recommendedName>
</protein>
<name>A0A450TKC5_9GAMM</name>
<reference evidence="1" key="1">
    <citation type="submission" date="2019-02" db="EMBL/GenBank/DDBJ databases">
        <authorList>
            <person name="Gruber-Vodicka R. H."/>
            <person name="Seah K. B. B."/>
        </authorList>
    </citation>
    <scope>NUCLEOTIDE SEQUENCE</scope>
    <source>
        <strain evidence="1">BECK_DK47</strain>
    </source>
</reference>
<evidence type="ECO:0000313" key="1">
    <source>
        <dbReference type="EMBL" id="VFJ68006.1"/>
    </source>
</evidence>
<dbReference type="InterPro" id="IPR018841">
    <property type="entry name" value="DUF2442"/>
</dbReference>
<accession>A0A450TKC5</accession>
<organism evidence="1">
    <name type="scientific">Candidatus Kentrum sp. DK</name>
    <dbReference type="NCBI Taxonomy" id="2126562"/>
    <lineage>
        <taxon>Bacteria</taxon>
        <taxon>Pseudomonadati</taxon>
        <taxon>Pseudomonadota</taxon>
        <taxon>Gammaproteobacteria</taxon>
        <taxon>Candidatus Kentrum</taxon>
    </lineage>
</organism>
<dbReference type="Pfam" id="PF10387">
    <property type="entry name" value="DUF2442"/>
    <property type="match status" value="1"/>
</dbReference>
<evidence type="ECO:0008006" key="2">
    <source>
        <dbReference type="Google" id="ProtNLM"/>
    </source>
</evidence>
<proteinExistence type="predicted"/>
<dbReference type="Gene3D" id="3.30.2020.40">
    <property type="entry name" value="Uncharacterised protein PF10387, DUF2442"/>
    <property type="match status" value="1"/>
</dbReference>
<dbReference type="EMBL" id="CAADEX010000204">
    <property type="protein sequence ID" value="VFJ68006.1"/>
    <property type="molecule type" value="Genomic_DNA"/>
</dbReference>
<gene>
    <name evidence="1" type="ORF">BECKDK2373B_GA0170837_12043</name>
</gene>
<dbReference type="AlphaFoldDB" id="A0A450TKC5"/>
<sequence length="132" mass="14493">MHTSAIKIETTGIKATEAENILITEDTLTVDLNDGRTISVPLAWYPRLVYAAQSERNNWRLIGKGTGIHWEDIDEDISVEGLLVGKPSGESRTSFKNWLASRASSHAYKPEHYVSANPQQVAPAEPTAFVSG</sequence>